<dbReference type="GeneID" id="110775743"/>
<dbReference type="InterPro" id="IPR036526">
    <property type="entry name" value="C-N_Hydrolase_sf"/>
</dbReference>
<dbReference type="Proteomes" id="UP000813463">
    <property type="component" value="Chromosome 2"/>
</dbReference>
<evidence type="ECO:0000259" key="2">
    <source>
        <dbReference type="PROSITE" id="PS50263"/>
    </source>
</evidence>
<dbReference type="RefSeq" id="XP_021836037.1">
    <property type="nucleotide sequence ID" value="XM_021980345.2"/>
</dbReference>
<reference evidence="4" key="2">
    <citation type="submission" date="2025-08" db="UniProtKB">
        <authorList>
            <consortium name="RefSeq"/>
        </authorList>
    </citation>
    <scope>IDENTIFICATION</scope>
    <source>
        <tissue evidence="4">Leaf</tissue>
    </source>
</reference>
<dbReference type="Gene3D" id="3.60.110.10">
    <property type="entry name" value="Carbon-nitrogen hydrolase"/>
    <property type="match status" value="1"/>
</dbReference>
<dbReference type="OrthoDB" id="10250282at2759"/>
<evidence type="ECO:0000313" key="4">
    <source>
        <dbReference type="RefSeq" id="XP_021836037.1"/>
    </source>
</evidence>
<proteinExistence type="predicted"/>
<dbReference type="CDD" id="cd07572">
    <property type="entry name" value="nit"/>
    <property type="match status" value="1"/>
</dbReference>
<dbReference type="GO" id="GO:0006107">
    <property type="term" value="P:oxaloacetate metabolic process"/>
    <property type="evidence" value="ECO:0000318"/>
    <property type="project" value="GO_Central"/>
</dbReference>
<dbReference type="GO" id="GO:0006541">
    <property type="term" value="P:glutamine metabolic process"/>
    <property type="evidence" value="ECO:0000318"/>
    <property type="project" value="GO_Central"/>
</dbReference>
<reference evidence="3" key="1">
    <citation type="journal article" date="2021" name="Nat. Commun.">
        <title>Genomic analyses provide insights into spinach domestication and the genetic basis of agronomic traits.</title>
        <authorList>
            <person name="Cai X."/>
            <person name="Sun X."/>
            <person name="Xu C."/>
            <person name="Sun H."/>
            <person name="Wang X."/>
            <person name="Ge C."/>
            <person name="Zhang Z."/>
            <person name="Wang Q."/>
            <person name="Fei Z."/>
            <person name="Jiao C."/>
            <person name="Wang Q."/>
        </authorList>
    </citation>
    <scope>NUCLEOTIDE SEQUENCE [LARGE SCALE GENOMIC DNA]</scope>
    <source>
        <strain evidence="3">cv. Varoflay</strain>
    </source>
</reference>
<sequence length="364" mass="40048">MIAITQIQPLTTPHSLQNAYHQTKNLSFYSSQTSVVKLRIPNFSNPNKPPLSSRIAAMSVADQARVPLALPLPPPPVTKFKIALCQLSVTTDKLRNISHAREAIEEAANKGAQLILLPEIWNSPYSNDSFPVYAEDIELGGDASPSTAMLSEVSRNLKVTVVGGSIPERCGDRLYNTCCVFGTDGKLKAKHRKIHLFDIDIPGKMTFKESKTLTAGESPTIVDTDVGRIGIGICYDIRFQELAAIYAARGAHLLCYPGAFNMTTGPLHWELLQRARAADNQLYVATCAPARDTGSGYVAWGHSTLVGPFGEVLATTDHDETIVIAEIDYSVIEQRRTYLPFINQRRGDLYQLVDVQRLYAESTK</sequence>
<dbReference type="PROSITE" id="PS50263">
    <property type="entry name" value="CN_HYDROLASE"/>
    <property type="match status" value="1"/>
</dbReference>
<dbReference type="GO" id="GO:0005739">
    <property type="term" value="C:mitochondrion"/>
    <property type="evidence" value="ECO:0007669"/>
    <property type="project" value="TreeGrafter"/>
</dbReference>
<dbReference type="FunFam" id="3.60.110.10:FF:000013">
    <property type="entry name" value="Omega-amidase chloroplastic"/>
    <property type="match status" value="1"/>
</dbReference>
<dbReference type="Pfam" id="PF00795">
    <property type="entry name" value="CN_hydrolase"/>
    <property type="match status" value="1"/>
</dbReference>
<dbReference type="GO" id="GO:0006528">
    <property type="term" value="P:asparagine metabolic process"/>
    <property type="evidence" value="ECO:0000318"/>
    <property type="project" value="GO_Central"/>
</dbReference>
<keyword evidence="1" id="KW-0378">Hydrolase</keyword>
<dbReference type="InterPro" id="IPR003010">
    <property type="entry name" value="C-N_Hydrolase"/>
</dbReference>
<gene>
    <name evidence="4" type="primary">LOC110775743</name>
</gene>
<dbReference type="GO" id="GO:0050152">
    <property type="term" value="F:omega-amidase activity"/>
    <property type="evidence" value="ECO:0000318"/>
    <property type="project" value="GO_Central"/>
</dbReference>
<accession>A0A9R0HS83</accession>
<dbReference type="SUPFAM" id="SSF56317">
    <property type="entry name" value="Carbon-nitrogen hydrolase"/>
    <property type="match status" value="1"/>
</dbReference>
<dbReference type="PANTHER" id="PTHR23088:SF54">
    <property type="entry name" value="OMEGA-AMIDASE, CHLOROPLASTIC-LIKE"/>
    <property type="match status" value="1"/>
</dbReference>
<dbReference type="InterPro" id="IPR045254">
    <property type="entry name" value="Nit1/2_C-N_Hydrolase"/>
</dbReference>
<keyword evidence="3" id="KW-1185">Reference proteome</keyword>
<dbReference type="AlphaFoldDB" id="A0A9R0HS83"/>
<evidence type="ECO:0000313" key="3">
    <source>
        <dbReference type="Proteomes" id="UP000813463"/>
    </source>
</evidence>
<evidence type="ECO:0000256" key="1">
    <source>
        <dbReference type="ARBA" id="ARBA00022801"/>
    </source>
</evidence>
<name>A0A9R0HS83_SPIOL</name>
<protein>
    <submittedName>
        <fullName evidence="4">Omega-amidase, chloroplastic</fullName>
    </submittedName>
</protein>
<organism evidence="3 4">
    <name type="scientific">Spinacia oleracea</name>
    <name type="common">Spinach</name>
    <dbReference type="NCBI Taxonomy" id="3562"/>
    <lineage>
        <taxon>Eukaryota</taxon>
        <taxon>Viridiplantae</taxon>
        <taxon>Streptophyta</taxon>
        <taxon>Embryophyta</taxon>
        <taxon>Tracheophyta</taxon>
        <taxon>Spermatophyta</taxon>
        <taxon>Magnoliopsida</taxon>
        <taxon>eudicotyledons</taxon>
        <taxon>Gunneridae</taxon>
        <taxon>Pentapetalae</taxon>
        <taxon>Caryophyllales</taxon>
        <taxon>Chenopodiaceae</taxon>
        <taxon>Chenopodioideae</taxon>
        <taxon>Anserineae</taxon>
        <taxon>Spinacia</taxon>
    </lineage>
</organism>
<dbReference type="KEGG" id="soe:110775743"/>
<dbReference type="PANTHER" id="PTHR23088">
    <property type="entry name" value="NITRILASE-RELATED"/>
    <property type="match status" value="1"/>
</dbReference>
<feature type="domain" description="CN hydrolase" evidence="2">
    <location>
        <begin position="80"/>
        <end position="329"/>
    </location>
</feature>